<dbReference type="Proteomes" id="UP000244090">
    <property type="component" value="Unassembled WGS sequence"/>
</dbReference>
<evidence type="ECO:0000313" key="1">
    <source>
        <dbReference type="EMBL" id="PTX58593.1"/>
    </source>
</evidence>
<protein>
    <submittedName>
        <fullName evidence="1">Uncharacterized protein</fullName>
    </submittedName>
</protein>
<name>A0A2T6BR88_9FLAO</name>
<keyword evidence="2" id="KW-1185">Reference proteome</keyword>
<accession>A0A2T6BR88</accession>
<organism evidence="1 2">
    <name type="scientific">Kordia periserrulae</name>
    <dbReference type="NCBI Taxonomy" id="701523"/>
    <lineage>
        <taxon>Bacteria</taxon>
        <taxon>Pseudomonadati</taxon>
        <taxon>Bacteroidota</taxon>
        <taxon>Flavobacteriia</taxon>
        <taxon>Flavobacteriales</taxon>
        <taxon>Flavobacteriaceae</taxon>
        <taxon>Kordia</taxon>
    </lineage>
</organism>
<evidence type="ECO:0000313" key="2">
    <source>
        <dbReference type="Proteomes" id="UP000244090"/>
    </source>
</evidence>
<reference evidence="1 2" key="1">
    <citation type="submission" date="2018-04" db="EMBL/GenBank/DDBJ databases">
        <title>Genomic Encyclopedia of Archaeal and Bacterial Type Strains, Phase II (KMG-II): from individual species to whole genera.</title>
        <authorList>
            <person name="Goeker M."/>
        </authorList>
    </citation>
    <scope>NUCLEOTIDE SEQUENCE [LARGE SCALE GENOMIC DNA]</scope>
    <source>
        <strain evidence="1 2">DSM 25731</strain>
    </source>
</reference>
<gene>
    <name evidence="1" type="ORF">C8N46_11384</name>
</gene>
<comment type="caution">
    <text evidence="1">The sequence shown here is derived from an EMBL/GenBank/DDBJ whole genome shotgun (WGS) entry which is preliminary data.</text>
</comment>
<sequence length="65" mass="7466">MATARRKRIRLSITASLRDYKGFGKLANGMTRKGFSRLYSGEIVSDNELAQATKDEVFHQFQNQR</sequence>
<dbReference type="EMBL" id="QBKT01000013">
    <property type="protein sequence ID" value="PTX58593.1"/>
    <property type="molecule type" value="Genomic_DNA"/>
</dbReference>
<dbReference type="AlphaFoldDB" id="A0A2T6BR88"/>
<proteinExistence type="predicted"/>